<evidence type="ECO:0000313" key="1">
    <source>
        <dbReference type="EMBL" id="JAD80108.1"/>
    </source>
</evidence>
<sequence>MTPESRLYPCELSIPRSTALVITIERDPVNNILLEGSQSLIHWRPSLVLAYDSNFVKSKRK</sequence>
<dbReference type="EMBL" id="GBRH01217787">
    <property type="protein sequence ID" value="JAD80108.1"/>
    <property type="molecule type" value="Transcribed_RNA"/>
</dbReference>
<name>A0A0A9D0C6_ARUDO</name>
<dbReference type="AlphaFoldDB" id="A0A0A9D0C6"/>
<reference evidence="1" key="1">
    <citation type="submission" date="2014-09" db="EMBL/GenBank/DDBJ databases">
        <authorList>
            <person name="Magalhaes I.L.F."/>
            <person name="Oliveira U."/>
            <person name="Santos F.R."/>
            <person name="Vidigal T.H.D.A."/>
            <person name="Brescovit A.D."/>
            <person name="Santos A.J."/>
        </authorList>
    </citation>
    <scope>NUCLEOTIDE SEQUENCE</scope>
    <source>
        <tissue evidence="1">Shoot tissue taken approximately 20 cm above the soil surface</tissue>
    </source>
</reference>
<protein>
    <submittedName>
        <fullName evidence="1">Uncharacterized protein</fullName>
    </submittedName>
</protein>
<proteinExistence type="predicted"/>
<organism evidence="1">
    <name type="scientific">Arundo donax</name>
    <name type="common">Giant reed</name>
    <name type="synonym">Donax arundinaceus</name>
    <dbReference type="NCBI Taxonomy" id="35708"/>
    <lineage>
        <taxon>Eukaryota</taxon>
        <taxon>Viridiplantae</taxon>
        <taxon>Streptophyta</taxon>
        <taxon>Embryophyta</taxon>
        <taxon>Tracheophyta</taxon>
        <taxon>Spermatophyta</taxon>
        <taxon>Magnoliopsida</taxon>
        <taxon>Liliopsida</taxon>
        <taxon>Poales</taxon>
        <taxon>Poaceae</taxon>
        <taxon>PACMAD clade</taxon>
        <taxon>Arundinoideae</taxon>
        <taxon>Arundineae</taxon>
        <taxon>Arundo</taxon>
    </lineage>
</organism>
<accession>A0A0A9D0C6</accession>
<reference evidence="1" key="2">
    <citation type="journal article" date="2015" name="Data Brief">
        <title>Shoot transcriptome of the giant reed, Arundo donax.</title>
        <authorList>
            <person name="Barrero R.A."/>
            <person name="Guerrero F.D."/>
            <person name="Moolhuijzen P."/>
            <person name="Goolsby J.A."/>
            <person name="Tidwell J."/>
            <person name="Bellgard S.E."/>
            <person name="Bellgard M.I."/>
        </authorList>
    </citation>
    <scope>NUCLEOTIDE SEQUENCE</scope>
    <source>
        <tissue evidence="1">Shoot tissue taken approximately 20 cm above the soil surface</tissue>
    </source>
</reference>